<feature type="region of interest" description="Disordered" evidence="1">
    <location>
        <begin position="1"/>
        <end position="37"/>
    </location>
</feature>
<dbReference type="AlphaFoldDB" id="A0A084WFU5"/>
<accession>A0A084WFU5</accession>
<dbReference type="EMBL" id="ATLV01023404">
    <property type="status" value="NOT_ANNOTATED_CDS"/>
    <property type="molecule type" value="Genomic_DNA"/>
</dbReference>
<dbReference type="Proteomes" id="UP000030765">
    <property type="component" value="Unassembled WGS sequence"/>
</dbReference>
<evidence type="ECO:0000313" key="2">
    <source>
        <dbReference type="EMBL" id="KFB49089.1"/>
    </source>
</evidence>
<reference evidence="2 4" key="1">
    <citation type="journal article" date="2014" name="BMC Genomics">
        <title>Genome sequence of Anopheles sinensis provides insight into genetics basis of mosquito competence for malaria parasites.</title>
        <authorList>
            <person name="Zhou D."/>
            <person name="Zhang D."/>
            <person name="Ding G."/>
            <person name="Shi L."/>
            <person name="Hou Q."/>
            <person name="Ye Y."/>
            <person name="Xu Y."/>
            <person name="Zhou H."/>
            <person name="Xiong C."/>
            <person name="Li S."/>
            <person name="Yu J."/>
            <person name="Hong S."/>
            <person name="Yu X."/>
            <person name="Zou P."/>
            <person name="Chen C."/>
            <person name="Chang X."/>
            <person name="Wang W."/>
            <person name="Lv Y."/>
            <person name="Sun Y."/>
            <person name="Ma L."/>
            <person name="Shen B."/>
            <person name="Zhu C."/>
        </authorList>
    </citation>
    <scope>NUCLEOTIDE SEQUENCE [LARGE SCALE GENOMIC DNA]</scope>
</reference>
<dbReference type="VEuPathDB" id="VectorBase:ASIC017216"/>
<feature type="compositionally biased region" description="Polar residues" evidence="1">
    <location>
        <begin position="14"/>
        <end position="23"/>
    </location>
</feature>
<reference evidence="3" key="2">
    <citation type="submission" date="2020-05" db="UniProtKB">
        <authorList>
            <consortium name="EnsemblMetazoa"/>
        </authorList>
    </citation>
    <scope>IDENTIFICATION</scope>
</reference>
<dbReference type="EnsemblMetazoa" id="ASIC017216-RA">
    <property type="protein sequence ID" value="ASIC017216-PA"/>
    <property type="gene ID" value="ASIC017216"/>
</dbReference>
<name>A0A084WFU5_ANOSI</name>
<dbReference type="EMBL" id="KE525343">
    <property type="protein sequence ID" value="KFB49089.1"/>
    <property type="molecule type" value="Genomic_DNA"/>
</dbReference>
<sequence length="64" mass="7251">MARFWGLNGDEKPSSSSMGQSLIVSLLDDDDDDGPEAVPRRRHSLVDVCDRFHGHLHCSFWKSH</sequence>
<organism evidence="2">
    <name type="scientific">Anopheles sinensis</name>
    <name type="common">Mosquito</name>
    <dbReference type="NCBI Taxonomy" id="74873"/>
    <lineage>
        <taxon>Eukaryota</taxon>
        <taxon>Metazoa</taxon>
        <taxon>Ecdysozoa</taxon>
        <taxon>Arthropoda</taxon>
        <taxon>Hexapoda</taxon>
        <taxon>Insecta</taxon>
        <taxon>Pterygota</taxon>
        <taxon>Neoptera</taxon>
        <taxon>Endopterygota</taxon>
        <taxon>Diptera</taxon>
        <taxon>Nematocera</taxon>
        <taxon>Culicoidea</taxon>
        <taxon>Culicidae</taxon>
        <taxon>Anophelinae</taxon>
        <taxon>Anopheles</taxon>
    </lineage>
</organism>
<evidence type="ECO:0000313" key="4">
    <source>
        <dbReference type="Proteomes" id="UP000030765"/>
    </source>
</evidence>
<keyword evidence="4" id="KW-1185">Reference proteome</keyword>
<evidence type="ECO:0000256" key="1">
    <source>
        <dbReference type="SAM" id="MobiDB-lite"/>
    </source>
</evidence>
<gene>
    <name evidence="2" type="ORF">ZHAS_00017216</name>
</gene>
<proteinExistence type="predicted"/>
<evidence type="ECO:0000313" key="3">
    <source>
        <dbReference type="EnsemblMetazoa" id="ASIC017216-PA"/>
    </source>
</evidence>
<protein>
    <submittedName>
        <fullName evidence="2 3">CopG family transcripitonal regulator</fullName>
    </submittedName>
</protein>